<evidence type="ECO:0000313" key="6">
    <source>
        <dbReference type="EMBL" id="CAH1967621.1"/>
    </source>
</evidence>
<comment type="caution">
    <text evidence="6">The sequence shown here is derived from an EMBL/GenBank/DDBJ whole genome shotgun (WGS) entry which is preliminary data.</text>
</comment>
<dbReference type="SUPFAM" id="SSF48065">
    <property type="entry name" value="DBL homology domain (DH-domain)"/>
    <property type="match status" value="1"/>
</dbReference>
<organism evidence="6 7">
    <name type="scientific">Acanthoscelides obtectus</name>
    <name type="common">Bean weevil</name>
    <name type="synonym">Bruchus obtectus</name>
    <dbReference type="NCBI Taxonomy" id="200917"/>
    <lineage>
        <taxon>Eukaryota</taxon>
        <taxon>Metazoa</taxon>
        <taxon>Ecdysozoa</taxon>
        <taxon>Arthropoda</taxon>
        <taxon>Hexapoda</taxon>
        <taxon>Insecta</taxon>
        <taxon>Pterygota</taxon>
        <taxon>Neoptera</taxon>
        <taxon>Endopterygota</taxon>
        <taxon>Coleoptera</taxon>
        <taxon>Polyphaga</taxon>
        <taxon>Cucujiformia</taxon>
        <taxon>Chrysomeloidea</taxon>
        <taxon>Chrysomelidae</taxon>
        <taxon>Bruchinae</taxon>
        <taxon>Bruchini</taxon>
        <taxon>Acanthoscelides</taxon>
    </lineage>
</organism>
<dbReference type="SUPFAM" id="SSF50044">
    <property type="entry name" value="SH3-domain"/>
    <property type="match status" value="1"/>
</dbReference>
<dbReference type="PANTHER" id="PTHR22826">
    <property type="entry name" value="RHO GUANINE EXCHANGE FACTOR-RELATED"/>
    <property type="match status" value="1"/>
</dbReference>
<feature type="domain" description="SH3" evidence="4">
    <location>
        <begin position="2"/>
        <end position="67"/>
    </location>
</feature>
<keyword evidence="1 3" id="KW-0728">SH3 domain</keyword>
<dbReference type="PROSITE" id="PS50010">
    <property type="entry name" value="DH_2"/>
    <property type="match status" value="1"/>
</dbReference>
<evidence type="ECO:0000259" key="4">
    <source>
        <dbReference type="PROSITE" id="PS50002"/>
    </source>
</evidence>
<accession>A0A9P0K4X1</accession>
<keyword evidence="7" id="KW-1185">Reference proteome</keyword>
<dbReference type="SMART" id="SM00326">
    <property type="entry name" value="SH3"/>
    <property type="match status" value="1"/>
</dbReference>
<dbReference type="InterPro" id="IPR036028">
    <property type="entry name" value="SH3-like_dom_sf"/>
</dbReference>
<evidence type="ECO:0000256" key="1">
    <source>
        <dbReference type="ARBA" id="ARBA00022443"/>
    </source>
</evidence>
<name>A0A9P0K4X1_ACAOB</name>
<dbReference type="Pfam" id="PF07653">
    <property type="entry name" value="SH3_2"/>
    <property type="match status" value="1"/>
</dbReference>
<dbReference type="Proteomes" id="UP001152888">
    <property type="component" value="Unassembled WGS sequence"/>
</dbReference>
<reference evidence="6" key="1">
    <citation type="submission" date="2022-03" db="EMBL/GenBank/DDBJ databases">
        <authorList>
            <person name="Sayadi A."/>
        </authorList>
    </citation>
    <scope>NUCLEOTIDE SEQUENCE</scope>
</reference>
<dbReference type="InterPro" id="IPR000219">
    <property type="entry name" value="DH_dom"/>
</dbReference>
<dbReference type="GO" id="GO:0005085">
    <property type="term" value="F:guanyl-nucleotide exchange factor activity"/>
    <property type="evidence" value="ECO:0007669"/>
    <property type="project" value="UniProtKB-KW"/>
</dbReference>
<dbReference type="Pfam" id="PF00621">
    <property type="entry name" value="RhoGEF"/>
    <property type="match status" value="1"/>
</dbReference>
<dbReference type="OrthoDB" id="2570713at2759"/>
<evidence type="ECO:0000256" key="3">
    <source>
        <dbReference type="PROSITE-ProRule" id="PRU00192"/>
    </source>
</evidence>
<feature type="domain" description="DH" evidence="5">
    <location>
        <begin position="82"/>
        <end position="202"/>
    </location>
</feature>
<dbReference type="AlphaFoldDB" id="A0A9P0K4X1"/>
<dbReference type="PROSITE" id="PS50002">
    <property type="entry name" value="SH3"/>
    <property type="match status" value="1"/>
</dbReference>
<dbReference type="InterPro" id="IPR051336">
    <property type="entry name" value="RhoGEF_Guanine_NuclExch_SF"/>
</dbReference>
<evidence type="ECO:0000313" key="7">
    <source>
        <dbReference type="Proteomes" id="UP001152888"/>
    </source>
</evidence>
<dbReference type="Gene3D" id="2.30.30.40">
    <property type="entry name" value="SH3 Domains"/>
    <property type="match status" value="1"/>
</dbReference>
<dbReference type="GO" id="GO:0005737">
    <property type="term" value="C:cytoplasm"/>
    <property type="evidence" value="ECO:0007669"/>
    <property type="project" value="TreeGrafter"/>
</dbReference>
<dbReference type="InterPro" id="IPR001452">
    <property type="entry name" value="SH3_domain"/>
</dbReference>
<keyword evidence="2" id="KW-0344">Guanine-nucleotide releasing factor</keyword>
<dbReference type="EMBL" id="CAKOFQ010006745">
    <property type="protein sequence ID" value="CAH1967621.1"/>
    <property type="molecule type" value="Genomic_DNA"/>
</dbReference>
<gene>
    <name evidence="6" type="ORF">ACAOBT_LOCUS7472</name>
</gene>
<dbReference type="Gene3D" id="1.20.900.10">
    <property type="entry name" value="Dbl homology (DH) domain"/>
    <property type="match status" value="1"/>
</dbReference>
<protein>
    <submittedName>
        <fullName evidence="6">Uncharacterized protein</fullName>
    </submittedName>
</protein>
<sequence>MVNGLLLIATQKYDSTSPEELTLEDGDVVELLDTHDPSGAAKYLVKKVSGDKKQGWVPGKVLQTLDDPAISKNGDPGDAVFRRQAVVKELIETEQEFVRDMDSVIQKYFTFPEEPGKVPKVIKDNADLLYGNFKEIAEFHRTVLMEGIKYHANDPVLLGKTFLRLERDFDKHVLYFQNEPIAQEFLDTCDEAYDYFSVSKFT</sequence>
<dbReference type="InterPro" id="IPR035899">
    <property type="entry name" value="DBL_dom_sf"/>
</dbReference>
<proteinExistence type="predicted"/>
<evidence type="ECO:0000259" key="5">
    <source>
        <dbReference type="PROSITE" id="PS50010"/>
    </source>
</evidence>
<evidence type="ECO:0000256" key="2">
    <source>
        <dbReference type="ARBA" id="ARBA00022658"/>
    </source>
</evidence>